<dbReference type="Proteomes" id="UP000499080">
    <property type="component" value="Unassembled WGS sequence"/>
</dbReference>
<protein>
    <submittedName>
        <fullName evidence="1">Uncharacterized protein</fullName>
    </submittedName>
</protein>
<dbReference type="EMBL" id="BGPR01001309">
    <property type="protein sequence ID" value="GBM50735.1"/>
    <property type="molecule type" value="Genomic_DNA"/>
</dbReference>
<dbReference type="AlphaFoldDB" id="A0A4Y2GDD7"/>
<gene>
    <name evidence="1" type="ORF">AVEN_144161_1</name>
</gene>
<evidence type="ECO:0000313" key="1">
    <source>
        <dbReference type="EMBL" id="GBM50735.1"/>
    </source>
</evidence>
<keyword evidence="2" id="KW-1185">Reference proteome</keyword>
<name>A0A4Y2GDD7_ARAVE</name>
<evidence type="ECO:0000313" key="2">
    <source>
        <dbReference type="Proteomes" id="UP000499080"/>
    </source>
</evidence>
<accession>A0A4Y2GDD7</accession>
<organism evidence="1 2">
    <name type="scientific">Araneus ventricosus</name>
    <name type="common">Orbweaver spider</name>
    <name type="synonym">Epeira ventricosa</name>
    <dbReference type="NCBI Taxonomy" id="182803"/>
    <lineage>
        <taxon>Eukaryota</taxon>
        <taxon>Metazoa</taxon>
        <taxon>Ecdysozoa</taxon>
        <taxon>Arthropoda</taxon>
        <taxon>Chelicerata</taxon>
        <taxon>Arachnida</taxon>
        <taxon>Araneae</taxon>
        <taxon>Araneomorphae</taxon>
        <taxon>Entelegynae</taxon>
        <taxon>Araneoidea</taxon>
        <taxon>Araneidae</taxon>
        <taxon>Araneus</taxon>
    </lineage>
</organism>
<sequence length="85" mass="9698">MEVELKLESSMATMETKLLGALEKMPAAYLVPGTIRELKKLMQPKRATWSAITMGEYTAEQKRPGPSIFFLERRKYYSLGIKLSI</sequence>
<proteinExistence type="predicted"/>
<reference evidence="1 2" key="1">
    <citation type="journal article" date="2019" name="Sci. Rep.">
        <title>Orb-weaving spider Araneus ventricosus genome elucidates the spidroin gene catalogue.</title>
        <authorList>
            <person name="Kono N."/>
            <person name="Nakamura H."/>
            <person name="Ohtoshi R."/>
            <person name="Moran D.A.P."/>
            <person name="Shinohara A."/>
            <person name="Yoshida Y."/>
            <person name="Fujiwara M."/>
            <person name="Mori M."/>
            <person name="Tomita M."/>
            <person name="Arakawa K."/>
        </authorList>
    </citation>
    <scope>NUCLEOTIDE SEQUENCE [LARGE SCALE GENOMIC DNA]</scope>
</reference>
<comment type="caution">
    <text evidence="1">The sequence shown here is derived from an EMBL/GenBank/DDBJ whole genome shotgun (WGS) entry which is preliminary data.</text>
</comment>